<dbReference type="InterPro" id="IPR050549">
    <property type="entry name" value="MFS_Trehalose_Transporter"/>
</dbReference>
<keyword evidence="6 8" id="KW-1133">Transmembrane helix</keyword>
<dbReference type="EMBL" id="JAPXFL010000025">
    <property type="protein sequence ID" value="KAK9496974.1"/>
    <property type="molecule type" value="Genomic_DNA"/>
</dbReference>
<evidence type="ECO:0000256" key="7">
    <source>
        <dbReference type="ARBA" id="ARBA00023136"/>
    </source>
</evidence>
<feature type="transmembrane region" description="Helical" evidence="8">
    <location>
        <begin position="150"/>
        <end position="170"/>
    </location>
</feature>
<dbReference type="Pfam" id="PF00083">
    <property type="entry name" value="Sugar_tr"/>
    <property type="match status" value="1"/>
</dbReference>
<dbReference type="InterPro" id="IPR036259">
    <property type="entry name" value="MFS_trans_sf"/>
</dbReference>
<proteinExistence type="predicted"/>
<evidence type="ECO:0000256" key="8">
    <source>
        <dbReference type="SAM" id="Phobius"/>
    </source>
</evidence>
<comment type="subcellular location">
    <subcellularLocation>
        <location evidence="1">Cell membrane</location>
        <topology evidence="1">Multi-pass membrane protein</topology>
    </subcellularLocation>
</comment>
<keyword evidence="5 8" id="KW-0812">Transmembrane</keyword>
<organism evidence="10 11">
    <name type="scientific">Rhynocoris fuscipes</name>
    <dbReference type="NCBI Taxonomy" id="488301"/>
    <lineage>
        <taxon>Eukaryota</taxon>
        <taxon>Metazoa</taxon>
        <taxon>Ecdysozoa</taxon>
        <taxon>Arthropoda</taxon>
        <taxon>Hexapoda</taxon>
        <taxon>Insecta</taxon>
        <taxon>Pterygota</taxon>
        <taxon>Neoptera</taxon>
        <taxon>Paraneoptera</taxon>
        <taxon>Hemiptera</taxon>
        <taxon>Heteroptera</taxon>
        <taxon>Panheteroptera</taxon>
        <taxon>Cimicomorpha</taxon>
        <taxon>Reduviidae</taxon>
        <taxon>Harpactorinae</taxon>
        <taxon>Harpactorini</taxon>
        <taxon>Rhynocoris</taxon>
    </lineage>
</organism>
<protein>
    <recommendedName>
        <fullName evidence="9">Major facilitator superfamily (MFS) profile domain-containing protein</fullName>
    </recommendedName>
</protein>
<keyword evidence="4" id="KW-0762">Sugar transport</keyword>
<dbReference type="GO" id="GO:0005886">
    <property type="term" value="C:plasma membrane"/>
    <property type="evidence" value="ECO:0007669"/>
    <property type="project" value="UniProtKB-SubCell"/>
</dbReference>
<dbReference type="PROSITE" id="PS00216">
    <property type="entry name" value="SUGAR_TRANSPORT_1"/>
    <property type="match status" value="1"/>
</dbReference>
<accession>A0AAW1CL73</accession>
<reference evidence="10 11" key="1">
    <citation type="submission" date="2022-12" db="EMBL/GenBank/DDBJ databases">
        <title>Chromosome-level genome assembly of true bugs.</title>
        <authorList>
            <person name="Ma L."/>
            <person name="Li H."/>
        </authorList>
    </citation>
    <scope>NUCLEOTIDE SEQUENCE [LARGE SCALE GENOMIC DNA]</scope>
    <source>
        <strain evidence="10">Lab_2022b</strain>
    </source>
</reference>
<keyword evidence="11" id="KW-1185">Reference proteome</keyword>
<evidence type="ECO:0000256" key="1">
    <source>
        <dbReference type="ARBA" id="ARBA00004651"/>
    </source>
</evidence>
<feature type="transmembrane region" description="Helical" evidence="8">
    <location>
        <begin position="92"/>
        <end position="113"/>
    </location>
</feature>
<feature type="transmembrane region" description="Helical" evidence="8">
    <location>
        <begin position="397"/>
        <end position="415"/>
    </location>
</feature>
<evidence type="ECO:0000313" key="11">
    <source>
        <dbReference type="Proteomes" id="UP001461498"/>
    </source>
</evidence>
<feature type="transmembrane region" description="Helical" evidence="8">
    <location>
        <begin position="233"/>
        <end position="256"/>
    </location>
</feature>
<gene>
    <name evidence="10" type="ORF">O3M35_012833</name>
</gene>
<feature type="transmembrane region" description="Helical" evidence="8">
    <location>
        <begin position="268"/>
        <end position="289"/>
    </location>
</feature>
<evidence type="ECO:0000256" key="5">
    <source>
        <dbReference type="ARBA" id="ARBA00022692"/>
    </source>
</evidence>
<keyword evidence="2" id="KW-0813">Transport</keyword>
<evidence type="ECO:0000259" key="9">
    <source>
        <dbReference type="PROSITE" id="PS50850"/>
    </source>
</evidence>
<dbReference type="Gene3D" id="1.20.1250.20">
    <property type="entry name" value="MFS general substrate transporter like domains"/>
    <property type="match status" value="1"/>
</dbReference>
<evidence type="ECO:0000256" key="2">
    <source>
        <dbReference type="ARBA" id="ARBA00022448"/>
    </source>
</evidence>
<feature type="transmembrane region" description="Helical" evidence="8">
    <location>
        <begin position="327"/>
        <end position="352"/>
    </location>
</feature>
<evidence type="ECO:0000313" key="10">
    <source>
        <dbReference type="EMBL" id="KAK9496974.1"/>
    </source>
</evidence>
<feature type="transmembrane region" description="Helical" evidence="8">
    <location>
        <begin position="296"/>
        <end position="315"/>
    </location>
</feature>
<dbReference type="InterPro" id="IPR005829">
    <property type="entry name" value="Sugar_transporter_CS"/>
</dbReference>
<dbReference type="AlphaFoldDB" id="A0AAW1CL73"/>
<feature type="domain" description="Major facilitator superfamily (MFS) profile" evidence="9">
    <location>
        <begin position="1"/>
        <end position="419"/>
    </location>
</feature>
<evidence type="ECO:0000256" key="3">
    <source>
        <dbReference type="ARBA" id="ARBA00022475"/>
    </source>
</evidence>
<feature type="transmembrane region" description="Helical" evidence="8">
    <location>
        <begin position="37"/>
        <end position="56"/>
    </location>
</feature>
<feature type="transmembrane region" description="Helical" evidence="8">
    <location>
        <begin position="125"/>
        <end position="144"/>
    </location>
</feature>
<dbReference type="PANTHER" id="PTHR48021">
    <property type="match status" value="1"/>
</dbReference>
<dbReference type="InterPro" id="IPR020846">
    <property type="entry name" value="MFS_dom"/>
</dbReference>
<name>A0AAW1CL73_9HEMI</name>
<dbReference type="PANTHER" id="PTHR48021:SF1">
    <property type="entry name" value="GH07001P-RELATED"/>
    <property type="match status" value="1"/>
</dbReference>
<comment type="caution">
    <text evidence="10">The sequence shown here is derived from an EMBL/GenBank/DDBJ whole genome shotgun (WGS) entry which is preliminary data.</text>
</comment>
<keyword evidence="3" id="KW-1003">Cell membrane</keyword>
<evidence type="ECO:0000256" key="6">
    <source>
        <dbReference type="ARBA" id="ARBA00022989"/>
    </source>
</evidence>
<dbReference type="FunFam" id="1.20.1250.20:FF:000218">
    <property type="entry name" value="facilitated trehalose transporter Tret1"/>
    <property type="match status" value="1"/>
</dbReference>
<dbReference type="PROSITE" id="PS50850">
    <property type="entry name" value="MFS"/>
    <property type="match status" value="1"/>
</dbReference>
<feature type="transmembrane region" description="Helical" evidence="8">
    <location>
        <begin position="68"/>
        <end position="86"/>
    </location>
</feature>
<sequence>MGAFCIGTMLGWISPMQPLLESPTPPVGDSALSREQVSWLGSINFIGAIVGTFFWGRLSDWVGRRNTAIIVAIPFAVGWLILLFALDITWLYIGRLTIGLGCSGVIINGPMFVTEIAQDSIRGTLGSFLMLSVNIGCLFCYIVGAYTTYTILTSICLAIPVIYFFLLMLMPESPAFLIAKNKKSKAEKALRWYRGGDPVQTEKEINALQEKRSKKRPGYRALFESKGRIKAMLIGFGFIFGQQFCGILAILTYAVTIFTESGSSLSPYSSAIIVGSLQCVSSLLSSVLVDKAGRRCLLMMSYTSMAISLIVLGIYNLFKESLGPSHAWIPILSLSTHVISYSLGAGPVPFIVMAETFSPDVRGVAMSVIQLLGTSLSFASVKLFPFLNSALGQHGCFLFFGICCIGQSCFTLFCVPETKGKTLQAILRRLNGETDDETQVEMVTKNNVMIVKNLSEK</sequence>
<dbReference type="SUPFAM" id="SSF103473">
    <property type="entry name" value="MFS general substrate transporter"/>
    <property type="match status" value="1"/>
</dbReference>
<feature type="transmembrane region" description="Helical" evidence="8">
    <location>
        <begin position="364"/>
        <end position="385"/>
    </location>
</feature>
<dbReference type="InterPro" id="IPR005828">
    <property type="entry name" value="MFS_sugar_transport-like"/>
</dbReference>
<evidence type="ECO:0000256" key="4">
    <source>
        <dbReference type="ARBA" id="ARBA00022597"/>
    </source>
</evidence>
<dbReference type="InterPro" id="IPR003663">
    <property type="entry name" value="Sugar/inositol_transpt"/>
</dbReference>
<dbReference type="GO" id="GO:0022857">
    <property type="term" value="F:transmembrane transporter activity"/>
    <property type="evidence" value="ECO:0007669"/>
    <property type="project" value="InterPro"/>
</dbReference>
<dbReference type="PRINTS" id="PR00171">
    <property type="entry name" value="SUGRTRNSPORT"/>
</dbReference>
<dbReference type="Proteomes" id="UP001461498">
    <property type="component" value="Unassembled WGS sequence"/>
</dbReference>
<keyword evidence="7 8" id="KW-0472">Membrane</keyword>